<reference evidence="11 12" key="1">
    <citation type="submission" date="2015-03" db="EMBL/GenBank/DDBJ databases">
        <title>Pseudomonas fluorescens 1855-344 Genome sequencing and assembly.</title>
        <authorList>
            <person name="Eng W.W.H."/>
            <person name="Gan H.M."/>
            <person name="Savka M.A."/>
        </authorList>
    </citation>
    <scope>NUCLEOTIDE SEQUENCE [LARGE SCALE GENOMIC DNA]</scope>
    <source>
        <strain evidence="11 12">1855-344</strain>
    </source>
</reference>
<dbReference type="GO" id="GO:0000155">
    <property type="term" value="F:phosphorelay sensor kinase activity"/>
    <property type="evidence" value="ECO:0007669"/>
    <property type="project" value="InterPro"/>
</dbReference>
<dbReference type="InterPro" id="IPR004358">
    <property type="entry name" value="Sig_transdc_His_kin-like_C"/>
</dbReference>
<evidence type="ECO:0000313" key="11">
    <source>
        <dbReference type="EMBL" id="KKA06664.1"/>
    </source>
</evidence>
<keyword evidence="5" id="KW-0547">Nucleotide-binding</keyword>
<dbReference type="SUPFAM" id="SSF55874">
    <property type="entry name" value="ATPase domain of HSP90 chaperone/DNA topoisomerase II/histidine kinase"/>
    <property type="match status" value="1"/>
</dbReference>
<keyword evidence="7" id="KW-0067">ATP-binding</keyword>
<dbReference type="InterPro" id="IPR036097">
    <property type="entry name" value="HisK_dim/P_sf"/>
</dbReference>
<evidence type="ECO:0000256" key="6">
    <source>
        <dbReference type="ARBA" id="ARBA00022777"/>
    </source>
</evidence>
<gene>
    <name evidence="11" type="ORF">VP02_17380</name>
</gene>
<dbReference type="AlphaFoldDB" id="A0A0F4XL26"/>
<organism evidence="11 12">
    <name type="scientific">Pseudomonas kilonensis</name>
    <dbReference type="NCBI Taxonomy" id="132476"/>
    <lineage>
        <taxon>Bacteria</taxon>
        <taxon>Pseudomonadati</taxon>
        <taxon>Pseudomonadota</taxon>
        <taxon>Gammaproteobacteria</taxon>
        <taxon>Pseudomonadales</taxon>
        <taxon>Pseudomonadaceae</taxon>
        <taxon>Pseudomonas</taxon>
    </lineage>
</organism>
<evidence type="ECO:0000256" key="1">
    <source>
        <dbReference type="ARBA" id="ARBA00000085"/>
    </source>
</evidence>
<dbReference type="SUPFAM" id="SSF47384">
    <property type="entry name" value="Homodimeric domain of signal transducing histidine kinase"/>
    <property type="match status" value="1"/>
</dbReference>
<dbReference type="CDD" id="cd00082">
    <property type="entry name" value="HisKA"/>
    <property type="match status" value="1"/>
</dbReference>
<keyword evidence="8" id="KW-0902">Two-component regulatory system</keyword>
<keyword evidence="4" id="KW-0808">Transferase</keyword>
<dbReference type="Gene3D" id="1.10.287.130">
    <property type="match status" value="1"/>
</dbReference>
<dbReference type="PRINTS" id="PR00344">
    <property type="entry name" value="BCTRLSENSOR"/>
</dbReference>
<dbReference type="GO" id="GO:0005524">
    <property type="term" value="F:ATP binding"/>
    <property type="evidence" value="ECO:0007669"/>
    <property type="project" value="UniProtKB-KW"/>
</dbReference>
<dbReference type="Proteomes" id="UP000033662">
    <property type="component" value="Unassembled WGS sequence"/>
</dbReference>
<evidence type="ECO:0000256" key="7">
    <source>
        <dbReference type="ARBA" id="ARBA00022840"/>
    </source>
</evidence>
<sequence length="358" mass="38820">MRDGHSMRRTALTLRLLLLLGLALGIAAIDTVTDLEIAVGVFQIVVVLIAVRILPARAVAGVSVICMLLTILSYRFTRFGDTEAGLINVLISLAAIAGTTYLALRLSAAVRTVHQTRAHLAHIARINMLGELAASIAHEVNQPLAAVAASGSASLRWMATEPPNLPKARQAVERIIADTHRASDIIARLRGMARHQAPTKQWLNVADTVHAALRLLAGELNEQNITLRVQVQEGLPPMLADEVQIQQVILNLAMNALDAMRQVDVDQRILQFHVTLESPQQLLFSVSDQGNGLSASDRERVFDAFYSTKQDGMGMGLAISRSIIEAHDGRIWAASNPPSGSTFHFTLPAVTRESDEPN</sequence>
<evidence type="ECO:0000259" key="10">
    <source>
        <dbReference type="PROSITE" id="PS50109"/>
    </source>
</evidence>
<accession>A0A0F4XL26</accession>
<proteinExistence type="predicted"/>
<keyword evidence="6" id="KW-0418">Kinase</keyword>
<feature type="domain" description="Histidine kinase" evidence="10">
    <location>
        <begin position="135"/>
        <end position="351"/>
    </location>
</feature>
<evidence type="ECO:0000256" key="3">
    <source>
        <dbReference type="ARBA" id="ARBA00022553"/>
    </source>
</evidence>
<dbReference type="PATRIC" id="fig|132476.4.peg.1623"/>
<dbReference type="SMART" id="SM00388">
    <property type="entry name" value="HisKA"/>
    <property type="match status" value="1"/>
</dbReference>
<keyword evidence="9" id="KW-0472">Membrane</keyword>
<evidence type="ECO:0000313" key="12">
    <source>
        <dbReference type="Proteomes" id="UP000033662"/>
    </source>
</evidence>
<name>A0A0F4XL26_9PSED</name>
<dbReference type="InterPro" id="IPR003661">
    <property type="entry name" value="HisK_dim/P_dom"/>
</dbReference>
<protein>
    <recommendedName>
        <fullName evidence="2">histidine kinase</fullName>
        <ecNumber evidence="2">2.7.13.3</ecNumber>
    </recommendedName>
</protein>
<evidence type="ECO:0000256" key="4">
    <source>
        <dbReference type="ARBA" id="ARBA00022679"/>
    </source>
</evidence>
<comment type="caution">
    <text evidence="11">The sequence shown here is derived from an EMBL/GenBank/DDBJ whole genome shotgun (WGS) entry which is preliminary data.</text>
</comment>
<comment type="catalytic activity">
    <reaction evidence="1">
        <text>ATP + protein L-histidine = ADP + protein N-phospho-L-histidine.</text>
        <dbReference type="EC" id="2.7.13.3"/>
    </reaction>
</comment>
<evidence type="ECO:0000256" key="5">
    <source>
        <dbReference type="ARBA" id="ARBA00022741"/>
    </source>
</evidence>
<feature type="transmembrane region" description="Helical" evidence="9">
    <location>
        <begin position="37"/>
        <end position="54"/>
    </location>
</feature>
<dbReference type="Gene3D" id="3.30.565.10">
    <property type="entry name" value="Histidine kinase-like ATPase, C-terminal domain"/>
    <property type="match status" value="1"/>
</dbReference>
<dbReference type="Pfam" id="PF02518">
    <property type="entry name" value="HATPase_c"/>
    <property type="match status" value="1"/>
</dbReference>
<dbReference type="PANTHER" id="PTHR43065">
    <property type="entry name" value="SENSOR HISTIDINE KINASE"/>
    <property type="match status" value="1"/>
</dbReference>
<dbReference type="GO" id="GO:0042802">
    <property type="term" value="F:identical protein binding"/>
    <property type="evidence" value="ECO:0007669"/>
    <property type="project" value="UniProtKB-ARBA"/>
</dbReference>
<evidence type="ECO:0000256" key="2">
    <source>
        <dbReference type="ARBA" id="ARBA00012438"/>
    </source>
</evidence>
<evidence type="ECO:0000256" key="8">
    <source>
        <dbReference type="ARBA" id="ARBA00023012"/>
    </source>
</evidence>
<dbReference type="FunFam" id="3.30.565.10:FF:000042">
    <property type="entry name" value="Two-component sensor histidine kinase KdpD"/>
    <property type="match status" value="1"/>
</dbReference>
<dbReference type="InterPro" id="IPR003594">
    <property type="entry name" value="HATPase_dom"/>
</dbReference>
<dbReference type="EC" id="2.7.13.3" evidence="2"/>
<dbReference type="SMART" id="SM00387">
    <property type="entry name" value="HATPase_c"/>
    <property type="match status" value="1"/>
</dbReference>
<feature type="transmembrane region" description="Helical" evidence="9">
    <location>
        <begin position="83"/>
        <end position="104"/>
    </location>
</feature>
<dbReference type="Pfam" id="PF00512">
    <property type="entry name" value="HisKA"/>
    <property type="match status" value="1"/>
</dbReference>
<keyword evidence="9" id="KW-0812">Transmembrane</keyword>
<dbReference type="PROSITE" id="PS50109">
    <property type="entry name" value="HIS_KIN"/>
    <property type="match status" value="1"/>
</dbReference>
<dbReference type="EMBL" id="JZXC01000016">
    <property type="protein sequence ID" value="KKA06664.1"/>
    <property type="molecule type" value="Genomic_DNA"/>
</dbReference>
<keyword evidence="9" id="KW-1133">Transmembrane helix</keyword>
<evidence type="ECO:0000256" key="9">
    <source>
        <dbReference type="SAM" id="Phobius"/>
    </source>
</evidence>
<dbReference type="PANTHER" id="PTHR43065:SF10">
    <property type="entry name" value="PEROXIDE STRESS-ACTIVATED HISTIDINE KINASE MAK3"/>
    <property type="match status" value="1"/>
</dbReference>
<dbReference type="InterPro" id="IPR036890">
    <property type="entry name" value="HATPase_C_sf"/>
</dbReference>
<keyword evidence="3" id="KW-0597">Phosphoprotein</keyword>
<dbReference type="InterPro" id="IPR005467">
    <property type="entry name" value="His_kinase_dom"/>
</dbReference>
<feature type="transmembrane region" description="Helical" evidence="9">
    <location>
        <begin position="59"/>
        <end position="77"/>
    </location>
</feature>